<sequence length="172" mass="18570">MGFVFPLAPPPPDYPSATACLDPAERLLLHAIRLWVAARQREAEPVSLVREAFEAAGLRQGAAAALDGWLQIVRRTALRPLNVGCPRCTMVTEDETWMLAAAAASQRGAAPAALRALRRCMSRPGADFAIGPVDGLAELFAEAGLPFRWRRLPDGLAPDAVQPERSASQRLH</sequence>
<dbReference type="EMBL" id="JALPRX010000050">
    <property type="protein sequence ID" value="MCK8785171.1"/>
    <property type="molecule type" value="Genomic_DNA"/>
</dbReference>
<evidence type="ECO:0000313" key="1">
    <source>
        <dbReference type="EMBL" id="MCK8785171.1"/>
    </source>
</evidence>
<name>A0A9X2BVL9_9PROT</name>
<organism evidence="1 2">
    <name type="scientific">Roseomonas acroporae</name>
    <dbReference type="NCBI Taxonomy" id="2937791"/>
    <lineage>
        <taxon>Bacteria</taxon>
        <taxon>Pseudomonadati</taxon>
        <taxon>Pseudomonadota</taxon>
        <taxon>Alphaproteobacteria</taxon>
        <taxon>Acetobacterales</taxon>
        <taxon>Roseomonadaceae</taxon>
        <taxon>Roseomonas</taxon>
    </lineage>
</organism>
<gene>
    <name evidence="1" type="ORF">M0638_12330</name>
</gene>
<protein>
    <submittedName>
        <fullName evidence="1">Uncharacterized protein</fullName>
    </submittedName>
</protein>
<dbReference type="AlphaFoldDB" id="A0A9X2BVL9"/>
<reference evidence="1" key="1">
    <citation type="submission" date="2022-04" db="EMBL/GenBank/DDBJ databases">
        <title>Roseomonas acroporae sp. nov., isolated from coral Acropora digitifera.</title>
        <authorList>
            <person name="Sun H."/>
        </authorList>
    </citation>
    <scope>NUCLEOTIDE SEQUENCE</scope>
    <source>
        <strain evidence="1">NAR14</strain>
    </source>
</reference>
<keyword evidence="2" id="KW-1185">Reference proteome</keyword>
<accession>A0A9X2BVL9</accession>
<comment type="caution">
    <text evidence="1">The sequence shown here is derived from an EMBL/GenBank/DDBJ whole genome shotgun (WGS) entry which is preliminary data.</text>
</comment>
<evidence type="ECO:0000313" key="2">
    <source>
        <dbReference type="Proteomes" id="UP001139516"/>
    </source>
</evidence>
<dbReference type="RefSeq" id="WP_248667291.1">
    <property type="nucleotide sequence ID" value="NZ_JALPRX010000050.1"/>
</dbReference>
<proteinExistence type="predicted"/>
<dbReference type="Proteomes" id="UP001139516">
    <property type="component" value="Unassembled WGS sequence"/>
</dbReference>